<dbReference type="InterPro" id="IPR007391">
    <property type="entry name" value="Vancomycin_resist_VanW"/>
</dbReference>
<dbReference type="OrthoDB" id="9797191at2"/>
<name>A0A1M6V7I3_9CLOT</name>
<reference evidence="2 3" key="1">
    <citation type="submission" date="2016-11" db="EMBL/GenBank/DDBJ databases">
        <authorList>
            <person name="Jaros S."/>
            <person name="Januszkiewicz K."/>
            <person name="Wedrychowicz H."/>
        </authorList>
    </citation>
    <scope>NUCLEOTIDE SEQUENCE [LARGE SCALE GENOMIC DNA]</scope>
    <source>
        <strain evidence="2 3">DSM 21758</strain>
    </source>
</reference>
<dbReference type="STRING" id="1121302.SAMN02745163_04441"/>
<dbReference type="Pfam" id="PF12229">
    <property type="entry name" value="PG_binding_4"/>
    <property type="match status" value="1"/>
</dbReference>
<protein>
    <submittedName>
        <fullName evidence="2">Putative peptidoglycan binding domain-containing protein</fullName>
    </submittedName>
</protein>
<dbReference type="InterPro" id="IPR052913">
    <property type="entry name" value="Glycopeptide_resist_protein"/>
</dbReference>
<keyword evidence="3" id="KW-1185">Reference proteome</keyword>
<dbReference type="Pfam" id="PF04294">
    <property type="entry name" value="VanW"/>
    <property type="match status" value="1"/>
</dbReference>
<sequence length="429" mass="47733">MSRKNKKGLNKKKVILGVVIFVILSVLGIYSINVNNNVKLWSDKIYPGVKVEGINLEGKNKKEAEDILKKEFSDKILNKKLVAKAGETSIDIKYSDLDPKYDIEKAIKEAISLGKDGNMYSQNSKIKKGIVKDIKLDFTYSKEKEKTFEEKLKVKANKAPVNAKLTINNGNKNITDGVNGRKINDEKMSKLINDSINGKLSEEITVEVPMEDQKPKVTRDDLSKINGIIGTFSTNFPPGQTSGREQTLRVGTNKLNGTVVAPDEVFSFNDTVGERTKQNGFGVGGVFKGTKLVDEVGGGICQISTTIYRAIMDAGIRSTERYNHSFGTSYSDYGLDATVYYGSLDYKFKNTYKAPIYIESYIQDKKVIFNIYGDTSEKGDKTYELVAEGLHDIGNNKVQVNSYFITKQGGKEISKEKVSTDVYGTKLDR</sequence>
<dbReference type="PANTHER" id="PTHR35788:SF1">
    <property type="entry name" value="EXPORTED PROTEIN"/>
    <property type="match status" value="1"/>
</dbReference>
<dbReference type="PANTHER" id="PTHR35788">
    <property type="entry name" value="EXPORTED PROTEIN-RELATED"/>
    <property type="match status" value="1"/>
</dbReference>
<dbReference type="Proteomes" id="UP000184310">
    <property type="component" value="Unassembled WGS sequence"/>
</dbReference>
<dbReference type="InterPro" id="IPR022029">
    <property type="entry name" value="YoaR-like_PG-bd"/>
</dbReference>
<evidence type="ECO:0000313" key="3">
    <source>
        <dbReference type="Proteomes" id="UP000184310"/>
    </source>
</evidence>
<accession>A0A1M6V7I3</accession>
<proteinExistence type="predicted"/>
<dbReference type="RefSeq" id="WP_072993653.1">
    <property type="nucleotide sequence ID" value="NZ_FQZB01000027.1"/>
</dbReference>
<dbReference type="AlphaFoldDB" id="A0A1M6V7I3"/>
<evidence type="ECO:0000259" key="1">
    <source>
        <dbReference type="Pfam" id="PF12229"/>
    </source>
</evidence>
<organism evidence="2 3">
    <name type="scientific">Clostridium cavendishii DSM 21758</name>
    <dbReference type="NCBI Taxonomy" id="1121302"/>
    <lineage>
        <taxon>Bacteria</taxon>
        <taxon>Bacillati</taxon>
        <taxon>Bacillota</taxon>
        <taxon>Clostridia</taxon>
        <taxon>Eubacteriales</taxon>
        <taxon>Clostridiaceae</taxon>
        <taxon>Clostridium</taxon>
    </lineage>
</organism>
<dbReference type="EMBL" id="FQZB01000027">
    <property type="protein sequence ID" value="SHK77429.1"/>
    <property type="molecule type" value="Genomic_DNA"/>
</dbReference>
<evidence type="ECO:0000313" key="2">
    <source>
        <dbReference type="EMBL" id="SHK77429.1"/>
    </source>
</evidence>
<gene>
    <name evidence="2" type="ORF">SAMN02745163_04441</name>
</gene>
<feature type="domain" description="YoaR-like putative peptidoglycan binding" evidence="1">
    <location>
        <begin position="90"/>
        <end position="204"/>
    </location>
</feature>